<evidence type="ECO:0000313" key="3">
    <source>
        <dbReference type="Proteomes" id="UP000246464"/>
    </source>
</evidence>
<gene>
    <name evidence="2" type="ORF">SMAX5B_002921</name>
</gene>
<feature type="region of interest" description="Disordered" evidence="1">
    <location>
        <begin position="135"/>
        <end position="156"/>
    </location>
</feature>
<dbReference type="Proteomes" id="UP000246464">
    <property type="component" value="Chromosome 5"/>
</dbReference>
<evidence type="ECO:0000256" key="1">
    <source>
        <dbReference type="SAM" id="MobiDB-lite"/>
    </source>
</evidence>
<dbReference type="AlphaFoldDB" id="A0A2U9BDL5"/>
<organism evidence="2 3">
    <name type="scientific">Scophthalmus maximus</name>
    <name type="common">Turbot</name>
    <name type="synonym">Psetta maxima</name>
    <dbReference type="NCBI Taxonomy" id="52904"/>
    <lineage>
        <taxon>Eukaryota</taxon>
        <taxon>Metazoa</taxon>
        <taxon>Chordata</taxon>
        <taxon>Craniata</taxon>
        <taxon>Vertebrata</taxon>
        <taxon>Euteleostomi</taxon>
        <taxon>Actinopterygii</taxon>
        <taxon>Neopterygii</taxon>
        <taxon>Teleostei</taxon>
        <taxon>Neoteleostei</taxon>
        <taxon>Acanthomorphata</taxon>
        <taxon>Carangaria</taxon>
        <taxon>Pleuronectiformes</taxon>
        <taxon>Pleuronectoidei</taxon>
        <taxon>Scophthalmidae</taxon>
        <taxon>Scophthalmus</taxon>
    </lineage>
</organism>
<proteinExistence type="predicted"/>
<reference evidence="2 3" key="1">
    <citation type="submission" date="2017-12" db="EMBL/GenBank/DDBJ databases">
        <title>Integrating genomic resources of turbot (Scophthalmus maximus) in depth evaluation of genetic and physical mapping variation across individuals.</title>
        <authorList>
            <person name="Martinez P."/>
        </authorList>
    </citation>
    <scope>NUCLEOTIDE SEQUENCE [LARGE SCALE GENOMIC DNA]</scope>
</reference>
<sequence length="156" mass="17058">MRVGLCPNHALRCEMRGLRRSPWGSRGLGVPFLQKTMRGNIKDRLRGLAAEGSMICALRTPYWNTCTLCPSSSPPYLAPSLYFVISPANQQRFSVAKGQVRELEVEKPMKEALGQRQSSAAPFLITYIQEEASGPSAAVAKQEEETEAGTSADSPN</sequence>
<dbReference type="EMBL" id="CP026247">
    <property type="protein sequence ID" value="AWP02081.1"/>
    <property type="molecule type" value="Genomic_DNA"/>
</dbReference>
<protein>
    <submittedName>
        <fullName evidence="2">Uncharacterized protein</fullName>
    </submittedName>
</protein>
<accession>A0A2U9BDL5</accession>
<keyword evidence="3" id="KW-1185">Reference proteome</keyword>
<evidence type="ECO:0000313" key="2">
    <source>
        <dbReference type="EMBL" id="AWP02081.1"/>
    </source>
</evidence>
<name>A0A2U9BDL5_SCOMX</name>